<dbReference type="AlphaFoldDB" id="A0A261VB80"/>
<dbReference type="EMBL" id="NEVU01000003">
    <property type="protein sequence ID" value="OZI71416.1"/>
    <property type="molecule type" value="Genomic_DNA"/>
</dbReference>
<evidence type="ECO:0000313" key="7">
    <source>
        <dbReference type="EMBL" id="OZI71416.1"/>
    </source>
</evidence>
<dbReference type="PANTHER" id="PTHR43133">
    <property type="entry name" value="RNA POLYMERASE ECF-TYPE SIGMA FACTO"/>
    <property type="match status" value="1"/>
</dbReference>
<evidence type="ECO:0000259" key="5">
    <source>
        <dbReference type="Pfam" id="PF04542"/>
    </source>
</evidence>
<evidence type="ECO:0000313" key="8">
    <source>
        <dbReference type="Proteomes" id="UP000216429"/>
    </source>
</evidence>
<dbReference type="PANTHER" id="PTHR43133:SF63">
    <property type="entry name" value="RNA POLYMERASE SIGMA FACTOR FECI-RELATED"/>
    <property type="match status" value="1"/>
</dbReference>
<comment type="similarity">
    <text evidence="1">Belongs to the sigma-70 factor family. ECF subfamily.</text>
</comment>
<keyword evidence="8" id="KW-1185">Reference proteome</keyword>
<keyword evidence="4" id="KW-0804">Transcription</keyword>
<organism evidence="7 8">
    <name type="scientific">Bordetella genomosp. 12</name>
    <dbReference type="NCBI Taxonomy" id="463035"/>
    <lineage>
        <taxon>Bacteria</taxon>
        <taxon>Pseudomonadati</taxon>
        <taxon>Pseudomonadota</taxon>
        <taxon>Betaproteobacteria</taxon>
        <taxon>Burkholderiales</taxon>
        <taxon>Alcaligenaceae</taxon>
        <taxon>Bordetella</taxon>
    </lineage>
</organism>
<dbReference type="GO" id="GO:0003677">
    <property type="term" value="F:DNA binding"/>
    <property type="evidence" value="ECO:0007669"/>
    <property type="project" value="InterPro"/>
</dbReference>
<sequence>MPRPDRSPTTLTRGRSPVVFACCGVFRLKIHVPKNKIDSHFLRNAHGGFAGRDDSCYGQIVDAPRYSTPPTLDVLYSDHHAWLKAWLHRRLGSAADAADLAQDAFLRLLRKPVRQGFNGYFEARAYLRAMANGMCIDLWRRREVEQAWLDALAAQPQACEPSPEQHAIVIETLMEIGAMMGRLPQKVAAAFFMAQIDGMPYRQIAQELAVSERMIKKYIAQAMLECALLTADLER</sequence>
<keyword evidence="3" id="KW-0731">Sigma factor</keyword>
<evidence type="ECO:0000259" key="6">
    <source>
        <dbReference type="Pfam" id="PF08281"/>
    </source>
</evidence>
<evidence type="ECO:0000256" key="2">
    <source>
        <dbReference type="ARBA" id="ARBA00023015"/>
    </source>
</evidence>
<dbReference type="Pfam" id="PF04542">
    <property type="entry name" value="Sigma70_r2"/>
    <property type="match status" value="1"/>
</dbReference>
<dbReference type="Pfam" id="PF08281">
    <property type="entry name" value="Sigma70_r4_2"/>
    <property type="match status" value="1"/>
</dbReference>
<dbReference type="InterPro" id="IPR013324">
    <property type="entry name" value="RNA_pol_sigma_r3/r4-like"/>
</dbReference>
<dbReference type="InterPro" id="IPR014284">
    <property type="entry name" value="RNA_pol_sigma-70_dom"/>
</dbReference>
<reference evidence="8" key="1">
    <citation type="submission" date="2017-05" db="EMBL/GenBank/DDBJ databases">
        <title>Complete and WGS of Bordetella genogroups.</title>
        <authorList>
            <person name="Spilker T."/>
            <person name="Lipuma J."/>
        </authorList>
    </citation>
    <scope>NUCLEOTIDE SEQUENCE [LARGE SCALE GENOMIC DNA]</scope>
    <source>
        <strain evidence="8">AU6712</strain>
    </source>
</reference>
<dbReference type="SUPFAM" id="SSF88946">
    <property type="entry name" value="Sigma2 domain of RNA polymerase sigma factors"/>
    <property type="match status" value="1"/>
</dbReference>
<feature type="domain" description="RNA polymerase sigma-70 region 2" evidence="5">
    <location>
        <begin position="75"/>
        <end position="142"/>
    </location>
</feature>
<dbReference type="SUPFAM" id="SSF88659">
    <property type="entry name" value="Sigma3 and sigma4 domains of RNA polymerase sigma factors"/>
    <property type="match status" value="1"/>
</dbReference>
<accession>A0A261VB80</accession>
<name>A0A261VB80_9BORD</name>
<comment type="caution">
    <text evidence="7">The sequence shown here is derived from an EMBL/GenBank/DDBJ whole genome shotgun (WGS) entry which is preliminary data.</text>
</comment>
<protein>
    <submittedName>
        <fullName evidence="7">RNA polymerase subunit sigma</fullName>
    </submittedName>
</protein>
<dbReference type="InterPro" id="IPR013249">
    <property type="entry name" value="RNA_pol_sigma70_r4_t2"/>
</dbReference>
<gene>
    <name evidence="7" type="ORF">CAL22_16445</name>
</gene>
<dbReference type="InterPro" id="IPR036388">
    <property type="entry name" value="WH-like_DNA-bd_sf"/>
</dbReference>
<dbReference type="Gene3D" id="1.10.1740.10">
    <property type="match status" value="1"/>
</dbReference>
<dbReference type="GO" id="GO:0016987">
    <property type="term" value="F:sigma factor activity"/>
    <property type="evidence" value="ECO:0007669"/>
    <property type="project" value="UniProtKB-KW"/>
</dbReference>
<dbReference type="NCBIfam" id="TIGR02937">
    <property type="entry name" value="sigma70-ECF"/>
    <property type="match status" value="1"/>
</dbReference>
<evidence type="ECO:0000256" key="3">
    <source>
        <dbReference type="ARBA" id="ARBA00023082"/>
    </source>
</evidence>
<dbReference type="Gene3D" id="1.10.10.10">
    <property type="entry name" value="Winged helix-like DNA-binding domain superfamily/Winged helix DNA-binding domain"/>
    <property type="match status" value="1"/>
</dbReference>
<evidence type="ECO:0000256" key="1">
    <source>
        <dbReference type="ARBA" id="ARBA00010641"/>
    </source>
</evidence>
<dbReference type="OrthoDB" id="8536462at2"/>
<feature type="domain" description="RNA polymerase sigma factor 70 region 4 type 2" evidence="6">
    <location>
        <begin position="174"/>
        <end position="226"/>
    </location>
</feature>
<dbReference type="InterPro" id="IPR039425">
    <property type="entry name" value="RNA_pol_sigma-70-like"/>
</dbReference>
<evidence type="ECO:0000256" key="4">
    <source>
        <dbReference type="ARBA" id="ARBA00023163"/>
    </source>
</evidence>
<dbReference type="GO" id="GO:0006352">
    <property type="term" value="P:DNA-templated transcription initiation"/>
    <property type="evidence" value="ECO:0007669"/>
    <property type="project" value="InterPro"/>
</dbReference>
<dbReference type="InterPro" id="IPR007627">
    <property type="entry name" value="RNA_pol_sigma70_r2"/>
</dbReference>
<dbReference type="InterPro" id="IPR013325">
    <property type="entry name" value="RNA_pol_sigma_r2"/>
</dbReference>
<dbReference type="Proteomes" id="UP000216429">
    <property type="component" value="Unassembled WGS sequence"/>
</dbReference>
<keyword evidence="2" id="KW-0805">Transcription regulation</keyword>
<proteinExistence type="inferred from homology"/>